<organism evidence="1 2">
    <name type="scientific">Microvirgula aerodenitrificans</name>
    <dbReference type="NCBI Taxonomy" id="57480"/>
    <lineage>
        <taxon>Bacteria</taxon>
        <taxon>Pseudomonadati</taxon>
        <taxon>Pseudomonadota</taxon>
        <taxon>Betaproteobacteria</taxon>
        <taxon>Neisseriales</taxon>
        <taxon>Aquaspirillaceae</taxon>
        <taxon>Microvirgula</taxon>
    </lineage>
</organism>
<protein>
    <submittedName>
        <fullName evidence="1">Uncharacterized protein</fullName>
    </submittedName>
</protein>
<reference evidence="1 2" key="1">
    <citation type="submission" date="2018-04" db="EMBL/GenBank/DDBJ databases">
        <title>Denitrifier Microvirgula.</title>
        <authorList>
            <person name="Anderson E."/>
            <person name="Jang J."/>
            <person name="Ishii S."/>
        </authorList>
    </citation>
    <scope>NUCLEOTIDE SEQUENCE [LARGE SCALE GENOMIC DNA]</scope>
    <source>
        <strain evidence="1 2">BE2.4</strain>
    </source>
</reference>
<dbReference type="AlphaFoldDB" id="A0A2S0P8Z9"/>
<dbReference type="KEGG" id="maer:DAI18_07095"/>
<dbReference type="Proteomes" id="UP000244173">
    <property type="component" value="Chromosome"/>
</dbReference>
<accession>A0A2S0P8Z9</accession>
<gene>
    <name evidence="1" type="ORF">DAI18_07095</name>
</gene>
<sequence length="449" mass="48334">MPIPPAMSLLSALAARHEWDGVQKCLSLADMGRLCLVSPALREVVTPGMLDRAALDLIRCRETGGVAGGDLCGLRFHPAAQRFVDTEHYAAASIASLHYVWKDACHGRCQASTTAVQWLMGMLAPSAASTRSGGISVTLSTTSMSGMAQDLHYFIAGGQASPLRFPGSLKFPPRQCSLQLNTSRDYVLDTPAHWLLKDGSNRLYAYAAASEEAVPLPMEWDHGATVAMSRSGRFAIAVSTPEGGISTLHCHDRLQDASRVTTIASGDYPICQAAVTDQGRAYVASHQSGHVTGEQGEAEMHAFSDSRQSLFMLSPDERFLIRSRYSSLHGDLVLLDLQDSREVILPRLAGYLPWGASIRPMSVAFSVLNMLAAVLYDDGAVHLFNLHRAEAQAESVVLGTVPMSPGSSATQPYIGFDGFDRIHVVYQVQTESGVVLEMQTLHIAAAGVH</sequence>
<dbReference type="RefSeq" id="WP_107889025.1">
    <property type="nucleotide sequence ID" value="NZ_CP028519.1"/>
</dbReference>
<dbReference type="InterPro" id="IPR011044">
    <property type="entry name" value="Quino_amine_DH_bsu"/>
</dbReference>
<dbReference type="SUPFAM" id="SSF50969">
    <property type="entry name" value="YVTN repeat-like/Quinoprotein amine dehydrogenase"/>
    <property type="match status" value="1"/>
</dbReference>
<dbReference type="EMBL" id="CP028519">
    <property type="protein sequence ID" value="AVY93836.1"/>
    <property type="molecule type" value="Genomic_DNA"/>
</dbReference>
<name>A0A2S0P8Z9_9NEIS</name>
<proteinExistence type="predicted"/>
<evidence type="ECO:0000313" key="1">
    <source>
        <dbReference type="EMBL" id="AVY93836.1"/>
    </source>
</evidence>
<keyword evidence="2" id="KW-1185">Reference proteome</keyword>
<evidence type="ECO:0000313" key="2">
    <source>
        <dbReference type="Proteomes" id="UP000244173"/>
    </source>
</evidence>